<evidence type="ECO:0000256" key="13">
    <source>
        <dbReference type="ARBA" id="ARBA00023316"/>
    </source>
</evidence>
<dbReference type="RefSeq" id="WP_231121728.1">
    <property type="nucleotide sequence ID" value="NZ_RBWV01000012.1"/>
</dbReference>
<proteinExistence type="inferred from homology"/>
<name>A0A420XNR4_9ACTN</name>
<evidence type="ECO:0000256" key="11">
    <source>
        <dbReference type="ARBA" id="ARBA00022989"/>
    </source>
</evidence>
<sequence length="718" mass="76093">MNSRSAMRLVVLQVLVMSLLLTLGGRLWWLQVRSGATYESAATSNRVRTVSTAPTRGLVLDSQGRVLAGNITKIVVTVSRTELLSSPHSGRDLLTRLAKVLGTTYAEMKARTTLCSEPGRVKGVCWNGSPFQPIPVSDFGDLSLEQQMQVAQPIAERPEDFPGVEAQPQSIRSYSGGGVGANAAHVLGYLGPVTQDEIDAAAAGGSQLEGGDLVGRSGLEKEYDSYLRGVPGSKKLAVDHRGGVTGTISQTDPTPGDYLVTTIDAKVQKAAEDALAGAIRGARTHGDPNKHGQKFKADSGAVVVMDVNTGGVVAAASYPTYDPNVWVNGISTKEYAQITGAAGNHQILNRAIQGQYAAGSIFKAVSTPGAVKAGFSVHASYDCPASYPVGGHPKKNYESEAYGRITFERAIEVSCDTNWYQFADKTWGKLGGYRATSDAKDPFISVAKGYRLGQQTGIDLPGELPGRIPGREWKRAYWEQTKAANCLRAKKGYPELTDRTRAAFLLKLARENCTDGWRYGPGDEANFVIGQGDVLVTPLQMARVYSAVANGGKLVVPHLAKAVVTPAGEVVKTFAPKPQGKIPANDDTLRFLHTALHNVTISGTGAGVFRGWPSAQLPMAAKTGTAEVYGKQSTSWFATFAPSTKPRYAVVMMVSQGGTGSGTSGPAVRKIYESLFGVAGGKVVPGTAVPPAAEPPVRLPRISADGRILPPLVARKRD</sequence>
<keyword evidence="7" id="KW-0812">Transmembrane</keyword>
<dbReference type="InterPro" id="IPR017790">
    <property type="entry name" value="Penicillin-binding_protein_2"/>
</dbReference>
<dbReference type="GO" id="GO:0008360">
    <property type="term" value="P:regulation of cell shape"/>
    <property type="evidence" value="ECO:0007669"/>
    <property type="project" value="UniProtKB-KW"/>
</dbReference>
<keyword evidence="5" id="KW-0997">Cell inner membrane</keyword>
<feature type="domain" description="Penicillin-binding protein transpeptidase" evidence="14">
    <location>
        <begin position="300"/>
        <end position="673"/>
    </location>
</feature>
<dbReference type="NCBIfam" id="TIGR03423">
    <property type="entry name" value="pbp2_mrdA"/>
    <property type="match status" value="1"/>
</dbReference>
<dbReference type="EMBL" id="RBWV01000012">
    <property type="protein sequence ID" value="RKS73839.1"/>
    <property type="molecule type" value="Genomic_DNA"/>
</dbReference>
<keyword evidence="11" id="KW-1133">Transmembrane helix</keyword>
<dbReference type="PANTHER" id="PTHR30627">
    <property type="entry name" value="PEPTIDOGLYCAN D,D-TRANSPEPTIDASE"/>
    <property type="match status" value="1"/>
</dbReference>
<keyword evidence="8" id="KW-0378">Hydrolase</keyword>
<evidence type="ECO:0000313" key="17">
    <source>
        <dbReference type="Proteomes" id="UP000281955"/>
    </source>
</evidence>
<keyword evidence="9" id="KW-0133">Cell shape</keyword>
<keyword evidence="17" id="KW-1185">Reference proteome</keyword>
<dbReference type="Pfam" id="PF03717">
    <property type="entry name" value="PBP_dimer"/>
    <property type="match status" value="1"/>
</dbReference>
<reference evidence="16 17" key="1">
    <citation type="submission" date="2018-10" db="EMBL/GenBank/DDBJ databases">
        <title>Genomic Encyclopedia of Archaeal and Bacterial Type Strains, Phase II (KMG-II): from individual species to whole genera.</title>
        <authorList>
            <person name="Goeker M."/>
        </authorList>
    </citation>
    <scope>NUCLEOTIDE SEQUENCE [LARGE SCALE GENOMIC DNA]</scope>
    <source>
        <strain evidence="16 17">RP-AC37</strain>
    </source>
</reference>
<dbReference type="InterPro" id="IPR001460">
    <property type="entry name" value="PCN-bd_Tpept"/>
</dbReference>
<dbReference type="PANTHER" id="PTHR30627:SF2">
    <property type="entry name" value="PEPTIDOGLYCAN D,D-TRANSPEPTIDASE MRDA"/>
    <property type="match status" value="1"/>
</dbReference>
<dbReference type="GO" id="GO:0009002">
    <property type="term" value="F:serine-type D-Ala-D-Ala carboxypeptidase activity"/>
    <property type="evidence" value="ECO:0007669"/>
    <property type="project" value="InterPro"/>
</dbReference>
<dbReference type="InterPro" id="IPR005311">
    <property type="entry name" value="PBP_dimer"/>
</dbReference>
<dbReference type="GO" id="GO:0006508">
    <property type="term" value="P:proteolysis"/>
    <property type="evidence" value="ECO:0007669"/>
    <property type="project" value="UniProtKB-KW"/>
</dbReference>
<dbReference type="Gene3D" id="3.90.1310.10">
    <property type="entry name" value="Penicillin-binding protein 2a (Domain 2)"/>
    <property type="match status" value="1"/>
</dbReference>
<dbReference type="GO" id="GO:0005886">
    <property type="term" value="C:plasma membrane"/>
    <property type="evidence" value="ECO:0007669"/>
    <property type="project" value="UniProtKB-SubCell"/>
</dbReference>
<dbReference type="SUPFAM" id="SSF56601">
    <property type="entry name" value="beta-lactamase/transpeptidase-like"/>
    <property type="match status" value="1"/>
</dbReference>
<evidence type="ECO:0000256" key="8">
    <source>
        <dbReference type="ARBA" id="ARBA00022801"/>
    </source>
</evidence>
<evidence type="ECO:0000256" key="1">
    <source>
        <dbReference type="ARBA" id="ARBA00004167"/>
    </source>
</evidence>
<organism evidence="16 17">
    <name type="scientific">Motilibacter peucedani</name>
    <dbReference type="NCBI Taxonomy" id="598650"/>
    <lineage>
        <taxon>Bacteria</taxon>
        <taxon>Bacillati</taxon>
        <taxon>Actinomycetota</taxon>
        <taxon>Actinomycetes</taxon>
        <taxon>Motilibacterales</taxon>
        <taxon>Motilibacteraceae</taxon>
        <taxon>Motilibacter</taxon>
    </lineage>
</organism>
<dbReference type="Pfam" id="PF00905">
    <property type="entry name" value="Transpeptidase"/>
    <property type="match status" value="1"/>
</dbReference>
<feature type="domain" description="Penicillin-binding protein dimerisation" evidence="15">
    <location>
        <begin position="52"/>
        <end position="247"/>
    </location>
</feature>
<dbReference type="InterPro" id="IPR036138">
    <property type="entry name" value="PBP_dimer_sf"/>
</dbReference>
<keyword evidence="10" id="KW-0573">Peptidoglycan synthesis</keyword>
<dbReference type="Gene3D" id="3.40.710.10">
    <property type="entry name" value="DD-peptidase/beta-lactamase superfamily"/>
    <property type="match status" value="1"/>
</dbReference>
<evidence type="ECO:0000313" key="16">
    <source>
        <dbReference type="EMBL" id="RKS73839.1"/>
    </source>
</evidence>
<comment type="subcellular location">
    <subcellularLocation>
        <location evidence="2">Cell membrane</location>
    </subcellularLocation>
    <subcellularLocation>
        <location evidence="1">Membrane</location>
        <topology evidence="1">Single-pass membrane protein</topology>
    </subcellularLocation>
</comment>
<gene>
    <name evidence="16" type="ORF">CLV35_2332</name>
</gene>
<comment type="caution">
    <text evidence="16">The sequence shown here is derived from an EMBL/GenBank/DDBJ whole genome shotgun (WGS) entry which is preliminary data.</text>
</comment>
<dbReference type="SUPFAM" id="SSF56519">
    <property type="entry name" value="Penicillin binding protein dimerisation domain"/>
    <property type="match status" value="1"/>
</dbReference>
<dbReference type="Proteomes" id="UP000281955">
    <property type="component" value="Unassembled WGS sequence"/>
</dbReference>
<evidence type="ECO:0000256" key="5">
    <source>
        <dbReference type="ARBA" id="ARBA00022519"/>
    </source>
</evidence>
<evidence type="ECO:0000256" key="10">
    <source>
        <dbReference type="ARBA" id="ARBA00022984"/>
    </source>
</evidence>
<dbReference type="GO" id="GO:0008658">
    <property type="term" value="F:penicillin binding"/>
    <property type="evidence" value="ECO:0007669"/>
    <property type="project" value="InterPro"/>
</dbReference>
<evidence type="ECO:0000256" key="7">
    <source>
        <dbReference type="ARBA" id="ARBA00022692"/>
    </source>
</evidence>
<dbReference type="InterPro" id="IPR012338">
    <property type="entry name" value="Beta-lactam/transpept-like"/>
</dbReference>
<keyword evidence="6" id="KW-0645">Protease</keyword>
<accession>A0A420XNR4</accession>
<dbReference type="InParanoid" id="A0A420XNR4"/>
<dbReference type="InterPro" id="IPR050515">
    <property type="entry name" value="Beta-lactam/transpept"/>
</dbReference>
<dbReference type="GO" id="GO:0009252">
    <property type="term" value="P:peptidoglycan biosynthetic process"/>
    <property type="evidence" value="ECO:0007669"/>
    <property type="project" value="UniProtKB-KW"/>
</dbReference>
<evidence type="ECO:0000256" key="9">
    <source>
        <dbReference type="ARBA" id="ARBA00022960"/>
    </source>
</evidence>
<evidence type="ECO:0000256" key="12">
    <source>
        <dbReference type="ARBA" id="ARBA00023136"/>
    </source>
</evidence>
<evidence type="ECO:0000256" key="3">
    <source>
        <dbReference type="ARBA" id="ARBA00007171"/>
    </source>
</evidence>
<keyword evidence="12" id="KW-0472">Membrane</keyword>
<evidence type="ECO:0000259" key="15">
    <source>
        <dbReference type="Pfam" id="PF03717"/>
    </source>
</evidence>
<keyword evidence="13" id="KW-0961">Cell wall biogenesis/degradation</keyword>
<protein>
    <submittedName>
        <fullName evidence="16">Penicillin-binding protein 2</fullName>
    </submittedName>
</protein>
<evidence type="ECO:0000256" key="2">
    <source>
        <dbReference type="ARBA" id="ARBA00004236"/>
    </source>
</evidence>
<dbReference type="GO" id="GO:0071555">
    <property type="term" value="P:cell wall organization"/>
    <property type="evidence" value="ECO:0007669"/>
    <property type="project" value="UniProtKB-KW"/>
</dbReference>
<dbReference type="GO" id="GO:0071972">
    <property type="term" value="F:peptidoglycan L,D-transpeptidase activity"/>
    <property type="evidence" value="ECO:0007669"/>
    <property type="project" value="TreeGrafter"/>
</dbReference>
<evidence type="ECO:0000256" key="4">
    <source>
        <dbReference type="ARBA" id="ARBA00022475"/>
    </source>
</evidence>
<evidence type="ECO:0000259" key="14">
    <source>
        <dbReference type="Pfam" id="PF00905"/>
    </source>
</evidence>
<comment type="similarity">
    <text evidence="3">Belongs to the transpeptidase family.</text>
</comment>
<dbReference type="AlphaFoldDB" id="A0A420XNR4"/>
<evidence type="ECO:0000256" key="6">
    <source>
        <dbReference type="ARBA" id="ARBA00022670"/>
    </source>
</evidence>
<keyword evidence="4" id="KW-1003">Cell membrane</keyword>